<protein>
    <submittedName>
        <fullName evidence="2">Uncharacterized protein</fullName>
    </submittedName>
</protein>
<evidence type="ECO:0000256" key="1">
    <source>
        <dbReference type="SAM" id="Phobius"/>
    </source>
</evidence>
<evidence type="ECO:0000313" key="2">
    <source>
        <dbReference type="EMBL" id="KSU06703.1"/>
    </source>
</evidence>
<keyword evidence="1" id="KW-0812">Transmembrane</keyword>
<keyword evidence="1" id="KW-1133">Transmembrane helix</keyword>
<evidence type="ECO:0000313" key="3">
    <source>
        <dbReference type="Proteomes" id="UP000053058"/>
    </source>
</evidence>
<dbReference type="PATRIC" id="fig|1360.105.peg.2609"/>
<feature type="transmembrane region" description="Helical" evidence="1">
    <location>
        <begin position="21"/>
        <end position="40"/>
    </location>
</feature>
<gene>
    <name evidence="2" type="ORF">KF282_0860</name>
</gene>
<dbReference type="AlphaFoldDB" id="A0A0V8CZZ5"/>
<dbReference type="RefSeq" id="WP_058219289.1">
    <property type="nucleotide sequence ID" value="NZ_LKLN01000021.1"/>
</dbReference>
<name>A0A0V8CZZ5_LACLL</name>
<dbReference type="Proteomes" id="UP000053058">
    <property type="component" value="Unassembled WGS sequence"/>
</dbReference>
<keyword evidence="1" id="KW-0472">Membrane</keyword>
<dbReference type="EMBL" id="LKLN01000021">
    <property type="protein sequence ID" value="KSU06703.1"/>
    <property type="molecule type" value="Genomic_DNA"/>
</dbReference>
<organism evidence="2 3">
    <name type="scientific">Lactococcus lactis subsp. lactis</name>
    <name type="common">Streptococcus lactis</name>
    <dbReference type="NCBI Taxonomy" id="1360"/>
    <lineage>
        <taxon>Bacteria</taxon>
        <taxon>Bacillati</taxon>
        <taxon>Bacillota</taxon>
        <taxon>Bacilli</taxon>
        <taxon>Lactobacillales</taxon>
        <taxon>Streptococcaceae</taxon>
        <taxon>Lactococcus</taxon>
    </lineage>
</organism>
<comment type="caution">
    <text evidence="2">The sequence shown here is derived from an EMBL/GenBank/DDBJ whole genome shotgun (WGS) entry which is preliminary data.</text>
</comment>
<proteinExistence type="predicted"/>
<reference evidence="3" key="1">
    <citation type="submission" date="2015-10" db="EMBL/GenBank/DDBJ databases">
        <title>Draft Genome Sequences of 11 Lactococcus lactis subspecies cremoris strains.</title>
        <authorList>
            <person name="Wels M."/>
            <person name="Backus L."/>
            <person name="Boekhorst J."/>
            <person name="Dijkstra A."/>
            <person name="Beerthuizen M."/>
            <person name="Kelly W."/>
            <person name="Siezen R."/>
            <person name="Bachmann H."/>
            <person name="Van Hijum S."/>
        </authorList>
    </citation>
    <scope>NUCLEOTIDE SEQUENCE [LARGE SCALE GENOMIC DNA]</scope>
    <source>
        <strain evidence="3">KF282</strain>
    </source>
</reference>
<sequence length="201" mass="23199">MNKNNIGGFNLFHWIGEQKDWLTVFLSLAAISLSFISLTYQMKINTRNQEREFIKEQRSQAINVSMWLSFEKVGPENPNVTISNSNINAIYDIFIFSVSNRSSGTIDDLGNLNKDGHDDYYQDVQYIEVLPPGKSKIFMPYQNAMGGEHSVPEMIFKDSNGETWFRNKNGSLDKVESLDKLLPKYKIDLPFNQYSKKVFYP</sequence>
<accession>A0A0V8CZZ5</accession>